<accession>A0A6A5V1H3</accession>
<feature type="compositionally biased region" description="Polar residues" evidence="1">
    <location>
        <begin position="10"/>
        <end position="19"/>
    </location>
</feature>
<dbReference type="EMBL" id="ML976736">
    <property type="protein sequence ID" value="KAF1967157.1"/>
    <property type="molecule type" value="Genomic_DNA"/>
</dbReference>
<sequence length="328" mass="36227">MAKEPHNQENTEPAPSKSETGMPERTFTLLHNDGSPTLASQSDLEQNIQQTIELDDELTKTKLKRQKAQEKIADVTALVQQQSKEPLRTHNALIWMIGESVGRGSTSTKKKRAQKLEEIAKRHLVPPPIRLFKLPLKPPEPIIAFDTYGKFAISTSVQIAGQWHLATIDESRASVIDSRLTPAGADESQWAIPPSAAALFGPDEWNGRCAEVSITFLSIDDSKPEGEAKVEECPSRKAVKMLEIMPTLTHVASQDEKYTIILGNALFLKEQAELCKCIDHYYGNSEDAGTLRLLNGATVKVNVAIPDWLSFSDAPLSAFGNPVWWSFG</sequence>
<reference evidence="2" key="1">
    <citation type="journal article" date="2020" name="Stud. Mycol.">
        <title>101 Dothideomycetes genomes: a test case for predicting lifestyles and emergence of pathogens.</title>
        <authorList>
            <person name="Haridas S."/>
            <person name="Albert R."/>
            <person name="Binder M."/>
            <person name="Bloem J."/>
            <person name="Labutti K."/>
            <person name="Salamov A."/>
            <person name="Andreopoulos B."/>
            <person name="Baker S."/>
            <person name="Barry K."/>
            <person name="Bills G."/>
            <person name="Bluhm B."/>
            <person name="Cannon C."/>
            <person name="Castanera R."/>
            <person name="Culley D."/>
            <person name="Daum C."/>
            <person name="Ezra D."/>
            <person name="Gonzalez J."/>
            <person name="Henrissat B."/>
            <person name="Kuo A."/>
            <person name="Liang C."/>
            <person name="Lipzen A."/>
            <person name="Lutzoni F."/>
            <person name="Magnuson J."/>
            <person name="Mondo S."/>
            <person name="Nolan M."/>
            <person name="Ohm R."/>
            <person name="Pangilinan J."/>
            <person name="Park H.-J."/>
            <person name="Ramirez L."/>
            <person name="Alfaro M."/>
            <person name="Sun H."/>
            <person name="Tritt A."/>
            <person name="Yoshinaga Y."/>
            <person name="Zwiers L.-H."/>
            <person name="Turgeon B."/>
            <person name="Goodwin S."/>
            <person name="Spatafora J."/>
            <person name="Crous P."/>
            <person name="Grigoriev I."/>
        </authorList>
    </citation>
    <scope>NUCLEOTIDE SEQUENCE</scope>
    <source>
        <strain evidence="2">CBS 107.79</strain>
    </source>
</reference>
<dbReference type="Proteomes" id="UP000800036">
    <property type="component" value="Unassembled WGS sequence"/>
</dbReference>
<name>A0A6A5V1H3_9PLEO</name>
<evidence type="ECO:0000313" key="3">
    <source>
        <dbReference type="Proteomes" id="UP000800036"/>
    </source>
</evidence>
<evidence type="ECO:0000256" key="1">
    <source>
        <dbReference type="SAM" id="MobiDB-lite"/>
    </source>
</evidence>
<feature type="region of interest" description="Disordered" evidence="1">
    <location>
        <begin position="1"/>
        <end position="42"/>
    </location>
</feature>
<protein>
    <submittedName>
        <fullName evidence="2">Uncharacterized protein</fullName>
    </submittedName>
</protein>
<proteinExistence type="predicted"/>
<gene>
    <name evidence="2" type="ORF">BU23DRAFT_573431</name>
</gene>
<dbReference type="AlphaFoldDB" id="A0A6A5V1H3"/>
<keyword evidence="3" id="KW-1185">Reference proteome</keyword>
<evidence type="ECO:0000313" key="2">
    <source>
        <dbReference type="EMBL" id="KAF1967157.1"/>
    </source>
</evidence>
<organism evidence="2 3">
    <name type="scientific">Bimuria novae-zelandiae CBS 107.79</name>
    <dbReference type="NCBI Taxonomy" id="1447943"/>
    <lineage>
        <taxon>Eukaryota</taxon>
        <taxon>Fungi</taxon>
        <taxon>Dikarya</taxon>
        <taxon>Ascomycota</taxon>
        <taxon>Pezizomycotina</taxon>
        <taxon>Dothideomycetes</taxon>
        <taxon>Pleosporomycetidae</taxon>
        <taxon>Pleosporales</taxon>
        <taxon>Massarineae</taxon>
        <taxon>Didymosphaeriaceae</taxon>
        <taxon>Bimuria</taxon>
    </lineage>
</organism>